<keyword evidence="2" id="KW-0433">Leucine-rich repeat</keyword>
<dbReference type="InterPro" id="IPR027417">
    <property type="entry name" value="P-loop_NTPase"/>
</dbReference>
<dbReference type="PRINTS" id="PR00364">
    <property type="entry name" value="DISEASERSIST"/>
</dbReference>
<dbReference type="GO" id="GO:0043531">
    <property type="term" value="F:ADP binding"/>
    <property type="evidence" value="ECO:0007669"/>
    <property type="project" value="InterPro"/>
</dbReference>
<proteinExistence type="predicted"/>
<dbReference type="SMART" id="SM00255">
    <property type="entry name" value="TIR"/>
    <property type="match status" value="1"/>
</dbReference>
<comment type="catalytic activity">
    <reaction evidence="7">
        <text>NAD(+) + H2O = ADP-D-ribose + nicotinamide + H(+)</text>
        <dbReference type="Rhea" id="RHEA:16301"/>
        <dbReference type="ChEBI" id="CHEBI:15377"/>
        <dbReference type="ChEBI" id="CHEBI:15378"/>
        <dbReference type="ChEBI" id="CHEBI:17154"/>
        <dbReference type="ChEBI" id="CHEBI:57540"/>
        <dbReference type="ChEBI" id="CHEBI:57967"/>
        <dbReference type="EC" id="3.2.2.6"/>
    </reaction>
    <physiologicalReaction direction="left-to-right" evidence="7">
        <dbReference type="Rhea" id="RHEA:16302"/>
    </physiologicalReaction>
</comment>
<organism evidence="9 10">
    <name type="scientific">Arabidopsis thaliana</name>
    <name type="common">Mouse-ear cress</name>
    <dbReference type="NCBI Taxonomy" id="3702"/>
    <lineage>
        <taxon>Eukaryota</taxon>
        <taxon>Viridiplantae</taxon>
        <taxon>Streptophyta</taxon>
        <taxon>Embryophyta</taxon>
        <taxon>Tracheophyta</taxon>
        <taxon>Spermatophyta</taxon>
        <taxon>Magnoliopsida</taxon>
        <taxon>eudicotyledons</taxon>
        <taxon>Gunneridae</taxon>
        <taxon>Pentapetalae</taxon>
        <taxon>rosids</taxon>
        <taxon>malvids</taxon>
        <taxon>Brassicales</taxon>
        <taxon>Brassicaceae</taxon>
        <taxon>Camelineae</taxon>
        <taxon>Arabidopsis</taxon>
    </lineage>
</organism>
<dbReference type="Pfam" id="PF01582">
    <property type="entry name" value="TIR"/>
    <property type="match status" value="1"/>
</dbReference>
<dbReference type="GO" id="GO:0006952">
    <property type="term" value="P:defense response"/>
    <property type="evidence" value="ECO:0007669"/>
    <property type="project" value="UniProtKB-KW"/>
</dbReference>
<dbReference type="Pfam" id="PF23282">
    <property type="entry name" value="WHD_ROQ1"/>
    <property type="match status" value="1"/>
</dbReference>
<keyword evidence="3" id="KW-0677">Repeat</keyword>
<dbReference type="SUPFAM" id="SSF52058">
    <property type="entry name" value="L domain-like"/>
    <property type="match status" value="1"/>
</dbReference>
<dbReference type="Gene3D" id="3.40.50.10140">
    <property type="entry name" value="Toll/interleukin-1 receptor homology (TIR) domain"/>
    <property type="match status" value="1"/>
</dbReference>
<dbReference type="Pfam" id="PF20160">
    <property type="entry name" value="C-JID"/>
    <property type="match status" value="1"/>
</dbReference>
<dbReference type="InterPro" id="IPR000157">
    <property type="entry name" value="TIR_dom"/>
</dbReference>
<dbReference type="PANTHER" id="PTHR11017:SF511">
    <property type="entry name" value="ADP-RIBOSYL CYCLASE_CYCLIC ADP-RIBOSE HYDROLASE"/>
    <property type="match status" value="1"/>
</dbReference>
<evidence type="ECO:0000256" key="4">
    <source>
        <dbReference type="ARBA" id="ARBA00022801"/>
    </source>
</evidence>
<dbReference type="FunFam" id="3.80.10.10:FF:001393">
    <property type="entry name" value="Disease resistance protein (TIR-NBS-LRR class) family"/>
    <property type="match status" value="1"/>
</dbReference>
<dbReference type="InterPro" id="IPR058192">
    <property type="entry name" value="WHD_ROQ1-like"/>
</dbReference>
<evidence type="ECO:0000256" key="2">
    <source>
        <dbReference type="ARBA" id="ARBA00022614"/>
    </source>
</evidence>
<dbReference type="SUPFAM" id="SSF52540">
    <property type="entry name" value="P-loop containing nucleoside triphosphate hydrolases"/>
    <property type="match status" value="1"/>
</dbReference>
<reference evidence="9 10" key="1">
    <citation type="submission" date="2019-12" db="EMBL/GenBank/DDBJ databases">
        <authorList>
            <person name="Jiao W.-B."/>
            <person name="Schneeberger K."/>
        </authorList>
    </citation>
    <scope>NUCLEOTIDE SEQUENCE [LARGE SCALE GENOMIC DNA]</scope>
    <source>
        <strain evidence="10">cv. C24</strain>
    </source>
</reference>
<dbReference type="InterPro" id="IPR011713">
    <property type="entry name" value="Leu-rich_rpt_3"/>
</dbReference>
<sequence length="1190" mass="135250">MASSSLSSPPPCNYDVFLSFRGEDTRRTIVSHLYAALGAKGIITFKDDQDLEVGDHISSHLRRAIEGSKFAVVVLSERYTTSRWCLMELQLIMELYNLGKLKVLPLFYEVDPSDVRHQRGSFGLERYQGPEFADIVQRWRVALCMVANLSGMVSRYCADEAMMLEEIVEVISSRLASMQATSFEDLVGMEAHMENIRPLLKKDFDAEVCMVGIWGMGGIGKTTIAKYLYEQLASQFPAHSFIEDVGQICKKVDLKCIQQQLLCDILSTKRVALMSIQNGANLIRSRLGTLKVLFVLDGVDKVEQLHALAKEASWFGPGSRIIITTRDRRLLDSCRVTNKYEVKCLQNEDSLKIVKNIAFAGGVPTLDGYERFAIRASQLAQGLPLALVAFGSFLRGATSIDEWEDAIDTLETAPHQNIMDILRSSYTNLDLRDKTIFIRVACLFNGEPVSRVSTLLSETKRRIKGLAEKSLIHISNDGYIDIHSLIKQMAREIVVEESLYIPRQQRILWDPHNSYGVLESKTGTERIQGMTLHMCELPRAASIDGSAFEQMENLIFLKFFKHLNDRESKLNINSKNRMVLPRSLRLLHWDAYPLTTLLPTFPLSRLVELHLRYSNLENLWDGKMSLLELRMLDVTGSKNLTKLPDLSRATKLEELIAKGCTRLEQIPETIGSLPSLKKLDVSHCDRLINLQMIIGELPALQKRSPGLFRQASLSFPDAVVTLNSLTSLAIHGKLNFWLSHLRGKADHLCFSSEQWTPNKFLKQVQKTPKLMSEFYGFKSLDIMQFIYRKDSASFQCYSFSDFLWLTELNLINLNIESIPDDIGLLQVLQKLDLSGNDFTCLPTDMENLSSMKSLRLCNCLKLQTLPKLPQLETLKLSNCILLQSPLGHSAARKDERGYRLAELWLDNCNDVFELSYTFSHCTNLTYLDLSGNDMVTMPVTIRFLRLLNTLCLNDCKKLKSMVQLPPNLTSLYARGCTSLEIIHLPLDHSIKHVDLSYCPKLNEVANLMDRFLRCGRKEEVPQRFACLSGSRVPIYFDYQAREYSREISIPPIWHASEFVGFDACIIIACQSPYHIKLSSSSYSCKQEDNQSYRIDLKPDFVLPPESTRSSNDKEAFSAHHMFIFHVPSNVDFNEFSLEPKLVISEEFQSTPGRIISYGVRVVLKTEEDDRNYDINCGNLSKKRKTDMLTI</sequence>
<dbReference type="InterPro" id="IPR045344">
    <property type="entry name" value="C-JID"/>
</dbReference>
<dbReference type="EC" id="3.2.2.6" evidence="1"/>
<dbReference type="Gene3D" id="3.80.10.10">
    <property type="entry name" value="Ribonuclease Inhibitor"/>
    <property type="match status" value="2"/>
</dbReference>
<dbReference type="InterPro" id="IPR002182">
    <property type="entry name" value="NB-ARC"/>
</dbReference>
<dbReference type="FunFam" id="3.40.50.300:FF:001002">
    <property type="entry name" value="Disease resistance protein (TIR-NBS-LRR class)"/>
    <property type="match status" value="1"/>
</dbReference>
<dbReference type="Pfam" id="PF00931">
    <property type="entry name" value="NB-ARC"/>
    <property type="match status" value="1"/>
</dbReference>
<dbReference type="OrthoDB" id="1060944at2759"/>
<protein>
    <recommendedName>
        <fullName evidence="1">ADP-ribosyl cyclase/cyclic ADP-ribose hydrolase</fullName>
        <ecNumber evidence="1">3.2.2.6</ecNumber>
    </recommendedName>
</protein>
<evidence type="ECO:0000256" key="3">
    <source>
        <dbReference type="ARBA" id="ARBA00022737"/>
    </source>
</evidence>
<keyword evidence="6" id="KW-0520">NAD</keyword>
<evidence type="ECO:0000256" key="7">
    <source>
        <dbReference type="ARBA" id="ARBA00047304"/>
    </source>
</evidence>
<dbReference type="InterPro" id="IPR044974">
    <property type="entry name" value="Disease_R_plants"/>
</dbReference>
<evidence type="ECO:0000256" key="6">
    <source>
        <dbReference type="ARBA" id="ARBA00023027"/>
    </source>
</evidence>
<dbReference type="Gene3D" id="1.10.8.430">
    <property type="entry name" value="Helical domain of apoptotic protease-activating factors"/>
    <property type="match status" value="1"/>
</dbReference>
<accession>A0A5S9YCS3</accession>
<evidence type="ECO:0000256" key="5">
    <source>
        <dbReference type="ARBA" id="ARBA00022821"/>
    </source>
</evidence>
<dbReference type="Proteomes" id="UP000434276">
    <property type="component" value="Unassembled WGS sequence"/>
</dbReference>
<dbReference type="InterPro" id="IPR035897">
    <property type="entry name" value="Toll_tir_struct_dom_sf"/>
</dbReference>
<dbReference type="Pfam" id="PF07725">
    <property type="entry name" value="LRR_3"/>
    <property type="match status" value="1"/>
</dbReference>
<dbReference type="PROSITE" id="PS50104">
    <property type="entry name" value="TIR"/>
    <property type="match status" value="1"/>
</dbReference>
<feature type="domain" description="TIR" evidence="8">
    <location>
        <begin position="12"/>
        <end position="175"/>
    </location>
</feature>
<dbReference type="SUPFAM" id="SSF46785">
    <property type="entry name" value="Winged helix' DNA-binding domain"/>
    <property type="match status" value="1"/>
</dbReference>
<dbReference type="InterPro" id="IPR042197">
    <property type="entry name" value="Apaf_helical"/>
</dbReference>
<dbReference type="InterPro" id="IPR036390">
    <property type="entry name" value="WH_DNA-bd_sf"/>
</dbReference>
<evidence type="ECO:0000256" key="1">
    <source>
        <dbReference type="ARBA" id="ARBA00011982"/>
    </source>
</evidence>
<dbReference type="Gene3D" id="3.40.50.300">
    <property type="entry name" value="P-loop containing nucleotide triphosphate hydrolases"/>
    <property type="match status" value="1"/>
</dbReference>
<gene>
    <name evidence="9" type="ORF">C24_LOCUS24952</name>
</gene>
<evidence type="ECO:0000313" key="10">
    <source>
        <dbReference type="Proteomes" id="UP000434276"/>
    </source>
</evidence>
<dbReference type="AlphaFoldDB" id="A0A5S9YCS3"/>
<dbReference type="ExpressionAtlas" id="A0A5S9YCS3">
    <property type="expression patterns" value="baseline and differential"/>
</dbReference>
<dbReference type="SUPFAM" id="SSF52200">
    <property type="entry name" value="Toll/Interleukin receptor TIR domain"/>
    <property type="match status" value="1"/>
</dbReference>
<evidence type="ECO:0000313" key="9">
    <source>
        <dbReference type="EMBL" id="CAA0408514.1"/>
    </source>
</evidence>
<keyword evidence="4" id="KW-0378">Hydrolase</keyword>
<dbReference type="GO" id="GO:0061809">
    <property type="term" value="F:NAD+ nucleosidase activity, cyclic ADP-ribose generating"/>
    <property type="evidence" value="ECO:0007669"/>
    <property type="project" value="UniProtKB-EC"/>
</dbReference>
<evidence type="ECO:0000259" key="8">
    <source>
        <dbReference type="PROSITE" id="PS50104"/>
    </source>
</evidence>
<dbReference type="InterPro" id="IPR032675">
    <property type="entry name" value="LRR_dom_sf"/>
</dbReference>
<dbReference type="EMBL" id="CACSHJ010000096">
    <property type="protein sequence ID" value="CAA0408514.1"/>
    <property type="molecule type" value="Genomic_DNA"/>
</dbReference>
<dbReference type="GO" id="GO:0007165">
    <property type="term" value="P:signal transduction"/>
    <property type="evidence" value="ECO:0007669"/>
    <property type="project" value="InterPro"/>
</dbReference>
<keyword evidence="5" id="KW-0611">Plant defense</keyword>
<name>A0A5S9YCS3_ARATH</name>
<dbReference type="FunFam" id="3.80.10.10:FF:001394">
    <property type="entry name" value="Disease resistance-like protein DSC1"/>
    <property type="match status" value="1"/>
</dbReference>
<dbReference type="PANTHER" id="PTHR11017">
    <property type="entry name" value="LEUCINE-RICH REPEAT-CONTAINING PROTEIN"/>
    <property type="match status" value="1"/>
</dbReference>
<dbReference type="FunFam" id="3.40.50.10140:FF:000007">
    <property type="entry name" value="Disease resistance protein (TIR-NBS-LRR class)"/>
    <property type="match status" value="1"/>
</dbReference>
<dbReference type="SUPFAM" id="SSF52047">
    <property type="entry name" value="RNI-like"/>
    <property type="match status" value="1"/>
</dbReference>